<evidence type="ECO:0000313" key="7">
    <source>
        <dbReference type="EMBL" id="ALO13730.1"/>
    </source>
</evidence>
<dbReference type="GO" id="GO:0005737">
    <property type="term" value="C:cytoplasm"/>
    <property type="evidence" value="ECO:0007669"/>
    <property type="project" value="TreeGrafter"/>
</dbReference>
<protein>
    <recommendedName>
        <fullName evidence="4">Aldehyde dehydrogenase</fullName>
    </recommendedName>
</protein>
<dbReference type="InterPro" id="IPR016162">
    <property type="entry name" value="Ald_DH_N"/>
</dbReference>
<accession>A0A0S2HUJ9</accession>
<evidence type="ECO:0000256" key="1">
    <source>
        <dbReference type="ARBA" id="ARBA00009986"/>
    </source>
</evidence>
<dbReference type="Gene3D" id="3.40.309.10">
    <property type="entry name" value="Aldehyde Dehydrogenase, Chain A, domain 2"/>
    <property type="match status" value="1"/>
</dbReference>
<evidence type="ECO:0000256" key="3">
    <source>
        <dbReference type="ARBA" id="ARBA00023027"/>
    </source>
</evidence>
<feature type="domain" description="Aldehyde dehydrogenase" evidence="6">
    <location>
        <begin position="13"/>
        <end position="427"/>
    </location>
</feature>
<dbReference type="RefSeq" id="WP_057951368.1">
    <property type="nucleotide sequence ID" value="NZ_CP013118.1"/>
</dbReference>
<dbReference type="Pfam" id="PF00171">
    <property type="entry name" value="Aldedh"/>
    <property type="match status" value="1"/>
</dbReference>
<organism evidence="7 8">
    <name type="scientific">Salinivirga cyanobacteriivorans</name>
    <dbReference type="NCBI Taxonomy" id="1307839"/>
    <lineage>
        <taxon>Bacteria</taxon>
        <taxon>Pseudomonadati</taxon>
        <taxon>Bacteroidota</taxon>
        <taxon>Bacteroidia</taxon>
        <taxon>Bacteroidales</taxon>
        <taxon>Salinivirgaceae</taxon>
        <taxon>Salinivirga</taxon>
    </lineage>
</organism>
<dbReference type="FunFam" id="3.40.309.10:FF:000003">
    <property type="entry name" value="Aldehyde dehydrogenase"/>
    <property type="match status" value="1"/>
</dbReference>
<feature type="active site" evidence="5">
    <location>
        <position position="245"/>
    </location>
</feature>
<dbReference type="PANTHER" id="PTHR43570:SF16">
    <property type="entry name" value="ALDEHYDE DEHYDROGENASE TYPE III, ISOFORM Q"/>
    <property type="match status" value="1"/>
</dbReference>
<proteinExistence type="inferred from homology"/>
<name>A0A0S2HUJ9_9BACT</name>
<keyword evidence="3" id="KW-0520">NAD</keyword>
<evidence type="ECO:0000259" key="6">
    <source>
        <dbReference type="Pfam" id="PF00171"/>
    </source>
</evidence>
<keyword evidence="8" id="KW-1185">Reference proteome</keyword>
<reference evidence="7 8" key="1">
    <citation type="submission" date="2015-11" db="EMBL/GenBank/DDBJ databases">
        <title>Description and complete genome sequence of a novel strain predominating in hypersaline microbial mats and representing a new family of the Bacteriodetes phylum.</title>
        <authorList>
            <person name="Spring S."/>
            <person name="Bunk B."/>
            <person name="Sproer C."/>
            <person name="Klenk H.-P."/>
        </authorList>
    </citation>
    <scope>NUCLEOTIDE SEQUENCE [LARGE SCALE GENOMIC DNA]</scope>
    <source>
        <strain evidence="7 8">L21-Spi-D4</strain>
    </source>
</reference>
<comment type="similarity">
    <text evidence="1 4">Belongs to the aldehyde dehydrogenase family.</text>
</comment>
<dbReference type="EMBL" id="CP013118">
    <property type="protein sequence ID" value="ALO13730.1"/>
    <property type="molecule type" value="Genomic_DNA"/>
</dbReference>
<dbReference type="Gene3D" id="3.40.605.10">
    <property type="entry name" value="Aldehyde Dehydrogenase, Chain A, domain 1"/>
    <property type="match status" value="1"/>
</dbReference>
<dbReference type="FunFam" id="3.40.605.10:FF:000004">
    <property type="entry name" value="Aldehyde dehydrogenase"/>
    <property type="match status" value="1"/>
</dbReference>
<dbReference type="InterPro" id="IPR016161">
    <property type="entry name" value="Ald_DH/histidinol_DH"/>
</dbReference>
<sequence>MQDISALLKRQSAFFYEEANLNVDFRIKALNKLAEVIKKYEDPIHAALKADLGKSSYESFITETGFVQHEISFVKRHLKQWAKPQKVKKSLKLLFATKSYLHSEARGQVLIYAPWNYPFQLFMSPLIGAISAGNTVVLKPSEHAPTVSSVLEQMISEIFPEKYIAVVQGDATVAQELSKLDWDMIFFTGSTAIGQKIYEQAAQKLIPVVLELGGKCPVLVHKDANLKVAARRIAWGKILNAGQTCIAPDHIVVHKSVKDRLLKLLCKEFKAMLGKNPAESAAYARIVNKAHFERLVNMLDQAEIFCGGNYNAEERYIEPTIVDNVQPAHTLMKEEIFGPILPVQSYENINDAILYINRLHPPLAIYAFTGAKSTFEQIQRHTQSGAMVKNDVIMQLTNMYLPFGGVRQSGIGRYHGRFSFEAFSYQRSFLHQTTWTDPAMRYPPYSEKKWKLIKKVLK</sequence>
<dbReference type="STRING" id="1307839.L21SP5_00048"/>
<evidence type="ECO:0000256" key="2">
    <source>
        <dbReference type="ARBA" id="ARBA00023002"/>
    </source>
</evidence>
<keyword evidence="2 4" id="KW-0560">Oxidoreductase</keyword>
<dbReference type="KEGG" id="blq:L21SP5_00048"/>
<dbReference type="PIRSF" id="PIRSF036492">
    <property type="entry name" value="ALDH"/>
    <property type="match status" value="1"/>
</dbReference>
<dbReference type="GO" id="GO:0006081">
    <property type="term" value="P:aldehyde metabolic process"/>
    <property type="evidence" value="ECO:0007669"/>
    <property type="project" value="InterPro"/>
</dbReference>
<dbReference type="Proteomes" id="UP000064893">
    <property type="component" value="Chromosome"/>
</dbReference>
<evidence type="ECO:0000256" key="4">
    <source>
        <dbReference type="PIRNR" id="PIRNR036492"/>
    </source>
</evidence>
<dbReference type="GO" id="GO:0004029">
    <property type="term" value="F:aldehyde dehydrogenase (NAD+) activity"/>
    <property type="evidence" value="ECO:0007669"/>
    <property type="project" value="TreeGrafter"/>
</dbReference>
<dbReference type="InterPro" id="IPR012394">
    <property type="entry name" value="Aldehyde_DH_NAD(P)"/>
</dbReference>
<dbReference type="OrthoDB" id="9762913at2"/>
<feature type="active site" evidence="5">
    <location>
        <position position="211"/>
    </location>
</feature>
<dbReference type="InterPro" id="IPR016163">
    <property type="entry name" value="Ald_DH_C"/>
</dbReference>
<dbReference type="PATRIC" id="fig|1307839.3.peg.46"/>
<dbReference type="InterPro" id="IPR015590">
    <property type="entry name" value="Aldehyde_DH_dom"/>
</dbReference>
<gene>
    <name evidence="7" type="primary">alkH</name>
    <name evidence="7" type="ORF">L21SP5_00048</name>
</gene>
<dbReference type="AlphaFoldDB" id="A0A0S2HUJ9"/>
<dbReference type="PANTHER" id="PTHR43570">
    <property type="entry name" value="ALDEHYDE DEHYDROGENASE"/>
    <property type="match status" value="1"/>
</dbReference>
<dbReference type="SUPFAM" id="SSF53720">
    <property type="entry name" value="ALDH-like"/>
    <property type="match status" value="1"/>
</dbReference>
<evidence type="ECO:0000256" key="5">
    <source>
        <dbReference type="PIRSR" id="PIRSR036492-1"/>
    </source>
</evidence>
<evidence type="ECO:0000313" key="8">
    <source>
        <dbReference type="Proteomes" id="UP000064893"/>
    </source>
</evidence>